<protein>
    <recommendedName>
        <fullName evidence="12">Regulatory protein E2</fullName>
    </recommendedName>
</protein>
<keyword evidence="10 12" id="KW-0010">Activator</keyword>
<evidence type="ECO:0000256" key="11">
    <source>
        <dbReference type="ARBA" id="ARBA00023163"/>
    </source>
</evidence>
<dbReference type="Gene3D" id="1.10.287.30">
    <property type="entry name" value="E2 (early) protein, N terminal domain, subdomain 1"/>
    <property type="match status" value="1"/>
</dbReference>
<evidence type="ECO:0000256" key="5">
    <source>
        <dbReference type="ARBA" id="ARBA00022553"/>
    </source>
</evidence>
<comment type="caution">
    <text evidence="12">Lacks conserved residue(s) required for the propagation of feature annotation.</text>
</comment>
<keyword evidence="3 12" id="KW-0678">Repressor</keyword>
<dbReference type="InterPro" id="IPR042503">
    <property type="entry name" value="Regulatory_protein_E2_N_1"/>
</dbReference>
<keyword evidence="9 12" id="KW-0238">DNA-binding</keyword>
<dbReference type="GO" id="GO:0003700">
    <property type="term" value="F:DNA-binding transcription factor activity"/>
    <property type="evidence" value="ECO:0007669"/>
    <property type="project" value="UniProtKB-UniRule"/>
</dbReference>
<evidence type="ECO:0000256" key="7">
    <source>
        <dbReference type="ARBA" id="ARBA00022705"/>
    </source>
</evidence>
<sequence>MKMSAASEHLLAAQETQMTLIEKDSTSLRDHETYWGAVRREHGLLYAARKKGLTRLGCVPVPPCSVSAEKAKQAICMQLITRELINSQWANEPWSLCDLSWDRYQANPKGCLKKGARVVEVEYDGNSTNKTWYTTWTVVLTRKTEEEGWEAATGGADEKGLYYTTMHGDKRVYFETFDIDASRWSRTGNWTVRDNDRVFHSNSGAAPSRNDREPIEGIWTSDGRRETRGSDTPDRALPHSPSRVEPLCGAFRAGENRNRSVHRPTPYRSAPPTRNGVGPDSSTGVSCPLPVVLAPRLQEGPPSPDSTDVIPKGSDTTPRFSLLTKTGGQPCLILSGNGNQTKCFRFRCKKHFRRHYEHVTTTWWTVGERGSERQGDACILVTFKNSCQRQDFLKTVPLPPGMQAQGITMHLDY</sequence>
<dbReference type="InterPro" id="IPR000427">
    <property type="entry name" value="Papillomavirus_E2_C"/>
</dbReference>
<evidence type="ECO:0000259" key="14">
    <source>
        <dbReference type="Pfam" id="PF00508"/>
    </source>
</evidence>
<evidence type="ECO:0000313" key="16">
    <source>
        <dbReference type="EMBL" id="AAN09918.1"/>
    </source>
</evidence>
<evidence type="ECO:0000256" key="2">
    <source>
        <dbReference type="ARBA" id="ARBA00007794"/>
    </source>
</evidence>
<dbReference type="GO" id="GO:0000166">
    <property type="term" value="F:nucleotide binding"/>
    <property type="evidence" value="ECO:0007669"/>
    <property type="project" value="UniProtKB-UniRule"/>
</dbReference>
<dbReference type="InterPro" id="IPR012677">
    <property type="entry name" value="Nucleotide-bd_a/b_plait_sf"/>
</dbReference>
<dbReference type="SUPFAM" id="SSF51332">
    <property type="entry name" value="E2 regulatory, transactivation domain"/>
    <property type="match status" value="1"/>
</dbReference>
<evidence type="ECO:0000256" key="9">
    <source>
        <dbReference type="ARBA" id="ARBA00023125"/>
    </source>
</evidence>
<dbReference type="InterPro" id="IPR042504">
    <property type="entry name" value="Regulatory_protein_E2_N_2"/>
</dbReference>
<evidence type="ECO:0000313" key="17">
    <source>
        <dbReference type="Proteomes" id="UP000110829"/>
    </source>
</evidence>
<dbReference type="GO" id="GO:0042025">
    <property type="term" value="C:host cell nucleus"/>
    <property type="evidence" value="ECO:0007669"/>
    <property type="project" value="UniProtKB-SubCell"/>
</dbReference>
<dbReference type="Gene3D" id="2.170.200.10">
    <property type="entry name" value="Papillomavirus E2 early protein domain"/>
    <property type="match status" value="1"/>
</dbReference>
<dbReference type="GO" id="GO:0006260">
    <property type="term" value="P:DNA replication"/>
    <property type="evidence" value="ECO:0007669"/>
    <property type="project" value="UniProtKB-KW"/>
</dbReference>
<dbReference type="Gene3D" id="3.30.70.330">
    <property type="match status" value="1"/>
</dbReference>
<evidence type="ECO:0000256" key="12">
    <source>
        <dbReference type="HAMAP-Rule" id="MF_04001"/>
    </source>
</evidence>
<dbReference type="GO" id="GO:0003677">
    <property type="term" value="F:DNA binding"/>
    <property type="evidence" value="ECO:0007669"/>
    <property type="project" value="UniProtKB-UniRule"/>
</dbReference>
<gene>
    <name evidence="12 16" type="primary">E2</name>
</gene>
<evidence type="ECO:0000256" key="4">
    <source>
        <dbReference type="ARBA" id="ARBA00022518"/>
    </source>
</evidence>
<evidence type="ECO:0000256" key="10">
    <source>
        <dbReference type="ARBA" id="ARBA00023159"/>
    </source>
</evidence>
<dbReference type="InterPro" id="IPR036050">
    <property type="entry name" value="Regulatory_protein_E2_N"/>
</dbReference>
<dbReference type="Pfam" id="PF00511">
    <property type="entry name" value="PPV_E2_C"/>
    <property type="match status" value="1"/>
</dbReference>
<dbReference type="InterPro" id="IPR035975">
    <property type="entry name" value="E2/EBNA1_C_sf"/>
</dbReference>
<keyword evidence="4 12" id="KW-0244">Early protein</keyword>
<feature type="compositionally biased region" description="Basic and acidic residues" evidence="13">
    <location>
        <begin position="222"/>
        <end position="237"/>
    </location>
</feature>
<dbReference type="GO" id="GO:0006275">
    <property type="term" value="P:regulation of DNA replication"/>
    <property type="evidence" value="ECO:0007669"/>
    <property type="project" value="UniProtKB-UniRule"/>
</dbReference>
<proteinExistence type="inferred from homology"/>
<feature type="domain" description="Papillomavirus E2 C-terminal" evidence="15">
    <location>
        <begin position="330"/>
        <end position="409"/>
    </location>
</feature>
<dbReference type="GO" id="GO:0006351">
    <property type="term" value="P:DNA-templated transcription"/>
    <property type="evidence" value="ECO:0007669"/>
    <property type="project" value="UniProtKB-UniRule"/>
</dbReference>
<dbReference type="Proteomes" id="UP000110829">
    <property type="component" value="Segment"/>
</dbReference>
<evidence type="ECO:0000256" key="1">
    <source>
        <dbReference type="ARBA" id="ARBA00004147"/>
    </source>
</evidence>
<keyword evidence="11 12" id="KW-0804">Transcription</keyword>
<evidence type="ECO:0000259" key="15">
    <source>
        <dbReference type="Pfam" id="PF00511"/>
    </source>
</evidence>
<comment type="similarity">
    <text evidence="12">Belongs to the papillomaviridae E2 protein family.</text>
</comment>
<dbReference type="InterPro" id="IPR001866">
    <property type="entry name" value="PPV_E2_N"/>
</dbReference>
<keyword evidence="6 12" id="KW-1048">Host nucleus</keyword>
<dbReference type="InterPro" id="IPR033668">
    <property type="entry name" value="Reg_prot_E2"/>
</dbReference>
<keyword evidence="8 12" id="KW-0805">Transcription regulation</keyword>
<evidence type="ECO:0000256" key="6">
    <source>
        <dbReference type="ARBA" id="ARBA00022562"/>
    </source>
</evidence>
<reference evidence="16 17" key="1">
    <citation type="journal article" date="2002" name="J. Virol.">
        <title>Lack of canonical E6 and E7 open reading frames in bird papillomaviruses: Fringilla coelebs papillomavirus and Psittacus erithacus timneh papillomavirus.</title>
        <authorList>
            <person name="Terai M."/>
            <person name="DeSalle R."/>
            <person name="Burk R.D."/>
        </authorList>
    </citation>
    <scope>NUCLEOTIDE SEQUENCE [LARGE SCALE GENOMIC DNA]</scope>
</reference>
<comment type="subunit">
    <text evidence="12">Binds DNA as homodimer. Interacts with protein E1; this interaction greatly increases E1 DNA-binding activity. Interacts with protein L1; this interaction enhances E2-dependent replication and transcription activation. Interacts with protein L2; this interaction inhibits E2 transcriptional activity but not DNA replication function E2. Interacts with protein E7; this interaction inhibits E7 oncogenic activity. Interacts with host TAF1; this interaction modulates E2-dependent transcriptional regulation. Interacts with host BRD4; this interaction mediates E2 transcriptional activation function. Additionally, the interaction with host BRD4 on mitotic chromosomes mediates tethering of the viral genome. Interacts with host TOPBP1; this interaction is required for optimal viral DNA replication.</text>
</comment>
<evidence type="ECO:0000256" key="3">
    <source>
        <dbReference type="ARBA" id="ARBA00022491"/>
    </source>
</evidence>
<dbReference type="Pfam" id="PF00508">
    <property type="entry name" value="PPV_E2_N"/>
    <property type="match status" value="1"/>
</dbReference>
<comment type="function">
    <text evidence="12">Plays a role in the initiation of viral DNA replication. A dimer of E2 interacts with a dimer of E1 in order to improve specificity of E1 DNA binding activity. Once the complex recognizes and binds DNA at specific sites, the E2 dimer is removed from DNA. E2 also regulates viral transcription through binding to the E2RE response element (5'-ACCNNNNNNGGT-3') present in multiple copies in the regulatory regions of the viral genome. Activates or represses transcription depending on E2RE's position with regards to proximal promoter elements including the TATA-box. Repression occurs by sterically hindering the assembly of the transcription initiation complex.</text>
</comment>
<evidence type="ECO:0000256" key="13">
    <source>
        <dbReference type="SAM" id="MobiDB-lite"/>
    </source>
</evidence>
<comment type="subcellular location">
    <subcellularLocation>
        <location evidence="1 12">Host nucleus</location>
    </subcellularLocation>
</comment>
<keyword evidence="5 12" id="KW-0597">Phosphoprotein</keyword>
<comment type="similarity">
    <text evidence="2">Belongs to the papillomaviridae E8^E2C protein family.</text>
</comment>
<organism evidence="16 17">
    <name type="scientific">Rangifer tarandus papillomavirus 1</name>
    <dbReference type="NCBI Taxonomy" id="2773313"/>
    <lineage>
        <taxon>Viruses</taxon>
        <taxon>Monodnaviria</taxon>
        <taxon>Shotokuvirae</taxon>
        <taxon>Cossaviricota</taxon>
        <taxon>Papovaviricetes</taxon>
        <taxon>Zurhausenvirales</taxon>
        <taxon>Papillomaviridae</taxon>
        <taxon>Firstpapillomavirinae</taxon>
        <taxon>Deltapapillomavirus</taxon>
        <taxon>Deltapapillomavirus 1</taxon>
    </lineage>
</organism>
<feature type="region of interest" description="DNA-binding domain" evidence="12">
    <location>
        <begin position="328"/>
        <end position="413"/>
    </location>
</feature>
<dbReference type="EMBL" id="AF443292">
    <property type="protein sequence ID" value="AAN09918.1"/>
    <property type="molecule type" value="Genomic_DNA"/>
</dbReference>
<feature type="region of interest" description="Disordered" evidence="13">
    <location>
        <begin position="195"/>
        <end position="314"/>
    </location>
</feature>
<evidence type="ECO:0000256" key="8">
    <source>
        <dbReference type="ARBA" id="ARBA00023015"/>
    </source>
</evidence>
<name>Q8BDR2_9PAPI</name>
<comment type="PTM">
    <text evidence="12">Phosphorylated.</text>
</comment>
<feature type="domain" description="Papillomavirus E2 N-terminal" evidence="14">
    <location>
        <begin position="3"/>
        <end position="201"/>
    </location>
</feature>
<dbReference type="SUPFAM" id="SSF54957">
    <property type="entry name" value="Viral DNA-binding domain"/>
    <property type="match status" value="1"/>
</dbReference>
<dbReference type="HAMAP" id="MF_04001">
    <property type="entry name" value="PPV_E2"/>
    <property type="match status" value="1"/>
</dbReference>
<keyword evidence="7 12" id="KW-0235">DNA replication</keyword>
<dbReference type="GO" id="GO:0039693">
    <property type="term" value="P:viral DNA genome replication"/>
    <property type="evidence" value="ECO:0007669"/>
    <property type="project" value="UniProtKB-UniRule"/>
</dbReference>
<accession>Q8BDR2</accession>